<evidence type="ECO:0000256" key="6">
    <source>
        <dbReference type="SAM" id="MobiDB-lite"/>
    </source>
</evidence>
<organism evidence="8 9">
    <name type="scientific">Lecanosticta acicola</name>
    <dbReference type="NCBI Taxonomy" id="111012"/>
    <lineage>
        <taxon>Eukaryota</taxon>
        <taxon>Fungi</taxon>
        <taxon>Dikarya</taxon>
        <taxon>Ascomycota</taxon>
        <taxon>Pezizomycotina</taxon>
        <taxon>Dothideomycetes</taxon>
        <taxon>Dothideomycetidae</taxon>
        <taxon>Mycosphaerellales</taxon>
        <taxon>Mycosphaerellaceae</taxon>
        <taxon>Lecanosticta</taxon>
    </lineage>
</organism>
<feature type="transmembrane region" description="Helical" evidence="7">
    <location>
        <begin position="411"/>
        <end position="431"/>
    </location>
</feature>
<dbReference type="PANTHER" id="PTHR12428">
    <property type="entry name" value="OXA1"/>
    <property type="match status" value="1"/>
</dbReference>
<dbReference type="GO" id="GO:0005743">
    <property type="term" value="C:mitochondrial inner membrane"/>
    <property type="evidence" value="ECO:0007669"/>
    <property type="project" value="TreeGrafter"/>
</dbReference>
<feature type="region of interest" description="Disordered" evidence="6">
    <location>
        <begin position="327"/>
        <end position="363"/>
    </location>
</feature>
<comment type="similarity">
    <text evidence="2">Belongs to the OXA1/ALB3/YidC family.</text>
</comment>
<dbReference type="PANTHER" id="PTHR12428:SF65">
    <property type="entry name" value="CYTOCHROME C OXIDASE ASSEMBLY PROTEIN COX18, MITOCHONDRIAL"/>
    <property type="match status" value="1"/>
</dbReference>
<comment type="subcellular location">
    <subcellularLocation>
        <location evidence="1">Membrane</location>
        <topology evidence="1">Multi-pass membrane protein</topology>
    </subcellularLocation>
</comment>
<dbReference type="InterPro" id="IPR001708">
    <property type="entry name" value="YidC/ALB3/OXA1/COX18"/>
</dbReference>
<reference evidence="8" key="1">
    <citation type="submission" date="2023-11" db="EMBL/GenBank/DDBJ databases">
        <authorList>
            <person name="Alioto T."/>
            <person name="Alioto T."/>
            <person name="Gomez Garrido J."/>
        </authorList>
    </citation>
    <scope>NUCLEOTIDE SEQUENCE</scope>
</reference>
<gene>
    <name evidence="8" type="ORF">LECACI_7A005065</name>
</gene>
<evidence type="ECO:0000256" key="4">
    <source>
        <dbReference type="ARBA" id="ARBA00022989"/>
    </source>
</evidence>
<dbReference type="Proteomes" id="UP001296104">
    <property type="component" value="Unassembled WGS sequence"/>
</dbReference>
<comment type="caution">
    <text evidence="8">The sequence shown here is derived from an EMBL/GenBank/DDBJ whole genome shotgun (WGS) entry which is preliminary data.</text>
</comment>
<dbReference type="GO" id="GO:0032977">
    <property type="term" value="F:membrane insertase activity"/>
    <property type="evidence" value="ECO:0007669"/>
    <property type="project" value="InterPro"/>
</dbReference>
<keyword evidence="9" id="KW-1185">Reference proteome</keyword>
<proteinExistence type="inferred from homology"/>
<evidence type="ECO:0000256" key="1">
    <source>
        <dbReference type="ARBA" id="ARBA00004141"/>
    </source>
</evidence>
<dbReference type="GO" id="GO:0032979">
    <property type="term" value="P:protein insertion into mitochondrial inner membrane from matrix"/>
    <property type="evidence" value="ECO:0007669"/>
    <property type="project" value="TreeGrafter"/>
</dbReference>
<evidence type="ECO:0000313" key="8">
    <source>
        <dbReference type="EMBL" id="CAK4027291.1"/>
    </source>
</evidence>
<sequence>MATLLSNYALRYRILQLPPTLRTSAYQSSIRASAYQPLSPARRNISTTVSQVPDKLLQAVTAPPTALLDAIHVLGLPWWAALPVTAVLVRGVLGYYLASLPNHKTTIIRSHLAPLSYLRARNRLVYWVNKATERQIGPLTRSDRRRLALYILSPINGFAQLWSVAKSCGVPLVTWRSFFNFGMMITFLEAVRIKCGTREGLLSIIVSPLQSLWDSRTGKPPAVDPRASMSPEEIMAERLWEAREAQRAQQVQQAGSADSAGGLGDPQAATDVPLSALDTNSYADLVDPSLKVEGLAWCRDLTLADSSYLLPLSMGAVIVASALLQPREPPKHGKSGRGYAGRETRAQEGRLESSAPSVKRSVDSASVKPANEVRAAMEAADKLYAQTPRKGFGANRFFENLTTGQRVRLSVGFLFMFFASHLPAAVLLYLIPTIATGVVQSRWLNLRYPVPKAIQPCTRPLRERVRKEIPDV</sequence>
<evidence type="ECO:0000256" key="3">
    <source>
        <dbReference type="ARBA" id="ARBA00022692"/>
    </source>
</evidence>
<keyword evidence="5 7" id="KW-0472">Membrane</keyword>
<evidence type="ECO:0000256" key="2">
    <source>
        <dbReference type="ARBA" id="ARBA00009877"/>
    </source>
</evidence>
<protein>
    <submittedName>
        <fullName evidence="8">Uncharacterized protein</fullName>
    </submittedName>
</protein>
<dbReference type="AlphaFoldDB" id="A0AAI8YZY3"/>
<keyword evidence="3 7" id="KW-0812">Transmembrane</keyword>
<accession>A0AAI8YZY3</accession>
<dbReference type="EMBL" id="CAVMBE010000031">
    <property type="protein sequence ID" value="CAK4027291.1"/>
    <property type="molecule type" value="Genomic_DNA"/>
</dbReference>
<feature type="compositionally biased region" description="Basic and acidic residues" evidence="6">
    <location>
        <begin position="340"/>
        <end position="351"/>
    </location>
</feature>
<evidence type="ECO:0000256" key="5">
    <source>
        <dbReference type="ARBA" id="ARBA00023136"/>
    </source>
</evidence>
<name>A0AAI8YZY3_9PEZI</name>
<evidence type="ECO:0000256" key="7">
    <source>
        <dbReference type="SAM" id="Phobius"/>
    </source>
</evidence>
<feature type="compositionally biased region" description="Low complexity" evidence="6">
    <location>
        <begin position="250"/>
        <end position="260"/>
    </location>
</feature>
<feature type="region of interest" description="Disordered" evidence="6">
    <location>
        <begin position="250"/>
        <end position="271"/>
    </location>
</feature>
<evidence type="ECO:0000313" key="9">
    <source>
        <dbReference type="Proteomes" id="UP001296104"/>
    </source>
</evidence>
<keyword evidence="4 7" id="KW-1133">Transmembrane helix</keyword>